<accession>A0AA40CLQ5</accession>
<comment type="caution">
    <text evidence="1">The sequence shown here is derived from an EMBL/GenBank/DDBJ whole genome shotgun (WGS) entry which is preliminary data.</text>
</comment>
<gene>
    <name evidence="1" type="ORF">B0T16DRAFT_420977</name>
</gene>
<dbReference type="EMBL" id="JAULSV010000006">
    <property type="protein sequence ID" value="KAK0642068.1"/>
    <property type="molecule type" value="Genomic_DNA"/>
</dbReference>
<dbReference type="AlphaFoldDB" id="A0AA40CLQ5"/>
<keyword evidence="2" id="KW-1185">Reference proteome</keyword>
<sequence length="296" mass="31102">MCLAGVGLRTGRQARTQGKKGDLVAGIGGARDKIMLALSRGRGACSPPAGPYVLALSLADPVGCSLGSCPGPLRVSLVVVVVGGRAAVGNGACCVQPCVARVETEVELSPSCENLSLCEMDAADNRVRGNPRVAKLPTLAGEASLRAVVCLLGFRDVALHQTATCEESSPLSVKLCVGKPSFLATKTQNFRLYLACISSSDRLLLDSGEENGSGHGADRCRAEMRRFHVSGRIDFRNMTELGRRAWTCGRHRRREGRTCWLVPLRCPPARPYAPAPSGWACIDGDGGGGVRVSCGA</sequence>
<name>A0AA40CLQ5_9PEZI</name>
<evidence type="ECO:0000313" key="1">
    <source>
        <dbReference type="EMBL" id="KAK0642068.1"/>
    </source>
</evidence>
<dbReference type="Proteomes" id="UP001174936">
    <property type="component" value="Unassembled WGS sequence"/>
</dbReference>
<protein>
    <submittedName>
        <fullName evidence="1">Uncharacterized protein</fullName>
    </submittedName>
</protein>
<reference evidence="1" key="1">
    <citation type="submission" date="2023-06" db="EMBL/GenBank/DDBJ databases">
        <title>Genome-scale phylogeny and comparative genomics of the fungal order Sordariales.</title>
        <authorList>
            <consortium name="Lawrence Berkeley National Laboratory"/>
            <person name="Hensen N."/>
            <person name="Bonometti L."/>
            <person name="Westerberg I."/>
            <person name="Brannstrom I.O."/>
            <person name="Guillou S."/>
            <person name="Cros-Aarteil S."/>
            <person name="Calhoun S."/>
            <person name="Haridas S."/>
            <person name="Kuo A."/>
            <person name="Mondo S."/>
            <person name="Pangilinan J."/>
            <person name="Riley R."/>
            <person name="Labutti K."/>
            <person name="Andreopoulos B."/>
            <person name="Lipzen A."/>
            <person name="Chen C."/>
            <person name="Yanf M."/>
            <person name="Daum C."/>
            <person name="Ng V."/>
            <person name="Clum A."/>
            <person name="Steindorff A."/>
            <person name="Ohm R."/>
            <person name="Martin F."/>
            <person name="Silar P."/>
            <person name="Natvig D."/>
            <person name="Lalanne C."/>
            <person name="Gautier V."/>
            <person name="Ament-Velasquez S.L."/>
            <person name="Kruys A."/>
            <person name="Hutchinson M.I."/>
            <person name="Powell A.J."/>
            <person name="Barry K."/>
            <person name="Miller A.N."/>
            <person name="Grigoriev I.V."/>
            <person name="Debuchy R."/>
            <person name="Gladieux P."/>
            <person name="Thoren M.H."/>
            <person name="Johannesson H."/>
        </authorList>
    </citation>
    <scope>NUCLEOTIDE SEQUENCE</scope>
    <source>
        <strain evidence="1">SMH2532-1</strain>
    </source>
</reference>
<proteinExistence type="predicted"/>
<evidence type="ECO:0000313" key="2">
    <source>
        <dbReference type="Proteomes" id="UP001174936"/>
    </source>
</evidence>
<organism evidence="1 2">
    <name type="scientific">Cercophora newfieldiana</name>
    <dbReference type="NCBI Taxonomy" id="92897"/>
    <lineage>
        <taxon>Eukaryota</taxon>
        <taxon>Fungi</taxon>
        <taxon>Dikarya</taxon>
        <taxon>Ascomycota</taxon>
        <taxon>Pezizomycotina</taxon>
        <taxon>Sordariomycetes</taxon>
        <taxon>Sordariomycetidae</taxon>
        <taxon>Sordariales</taxon>
        <taxon>Lasiosphaeriaceae</taxon>
        <taxon>Cercophora</taxon>
    </lineage>
</organism>